<dbReference type="PROSITE" id="PS50532">
    <property type="entry name" value="HTH_IS408"/>
    <property type="match status" value="1"/>
</dbReference>
<keyword evidence="3" id="KW-1185">Reference proteome</keyword>
<evidence type="ECO:0000313" key="3">
    <source>
        <dbReference type="Proteomes" id="UP000672934"/>
    </source>
</evidence>
<dbReference type="AlphaFoldDB" id="A0A916NFR8"/>
<evidence type="ECO:0000259" key="1">
    <source>
        <dbReference type="PROSITE" id="PS50532"/>
    </source>
</evidence>
<name>A0A916NFR8_9BURK</name>
<dbReference type="EMBL" id="CAJPUY010000025">
    <property type="protein sequence ID" value="CAG2155543.1"/>
    <property type="molecule type" value="Genomic_DNA"/>
</dbReference>
<dbReference type="PANTHER" id="PTHR35004">
    <property type="entry name" value="TRANSPOSASE RV3428C-RELATED"/>
    <property type="match status" value="1"/>
</dbReference>
<evidence type="ECO:0000313" key="2">
    <source>
        <dbReference type="EMBL" id="CAG2155543.1"/>
    </source>
</evidence>
<feature type="domain" description="HTH IS408-type" evidence="1">
    <location>
        <begin position="11"/>
        <end position="89"/>
    </location>
</feature>
<comment type="caution">
    <text evidence="2">The sequence shown here is derived from an EMBL/GenBank/DDBJ whole genome shotgun (WGS) entry which is preliminary data.</text>
</comment>
<dbReference type="PANTHER" id="PTHR35004:SF8">
    <property type="entry name" value="TRANSPOSASE RV3428C-RELATED"/>
    <property type="match status" value="1"/>
</dbReference>
<organism evidence="2 3">
    <name type="scientific">Cupriavidus yeoncheonensis</name>
    <dbReference type="NCBI Taxonomy" id="1462994"/>
    <lineage>
        <taxon>Bacteria</taxon>
        <taxon>Pseudomonadati</taxon>
        <taxon>Pseudomonadota</taxon>
        <taxon>Betaproteobacteria</taxon>
        <taxon>Burkholderiales</taxon>
        <taxon>Burkholderiaceae</taxon>
        <taxon>Cupriavidus</taxon>
    </lineage>
</organism>
<reference evidence="2" key="1">
    <citation type="submission" date="2021-03" db="EMBL/GenBank/DDBJ databases">
        <authorList>
            <person name="Peeters C."/>
        </authorList>
    </citation>
    <scope>NUCLEOTIDE SEQUENCE</scope>
    <source>
        <strain evidence="2">LMG 31506</strain>
    </source>
</reference>
<dbReference type="InterPro" id="IPR017895">
    <property type="entry name" value="HTH_IS408/IS1162_type"/>
</dbReference>
<sequence>MPKPPMTIRMIKDVLRLKHESGLSHASIAAALQVSKGVVSKYVSLAAEAGLAWDQLRDLDEAAIAARLLPSARNSAYVPPDYARIHQDLRRKGVTLTLLWQEYVDAHPGGKTYRHTQFCERYHAWAKSLKRSMRQTHKAGEKLFVDYAGPTIAVSDGGRAHVFVAALGASSFTFACATPRETMVDWIGSMVRALAYIGGTPE</sequence>
<dbReference type="Proteomes" id="UP000672934">
    <property type="component" value="Unassembled WGS sequence"/>
</dbReference>
<protein>
    <submittedName>
        <fullName evidence="2">IS21 family transposase IS1162</fullName>
    </submittedName>
</protein>
<accession>A0A916NFR8</accession>
<gene>
    <name evidence="2" type="ORF">LMG31506_05445</name>
</gene>
<proteinExistence type="predicted"/>